<accession>A0A0E9VVM8</accession>
<evidence type="ECO:0000313" key="1">
    <source>
        <dbReference type="EMBL" id="JAH82146.1"/>
    </source>
</evidence>
<organism evidence="1">
    <name type="scientific">Anguilla anguilla</name>
    <name type="common">European freshwater eel</name>
    <name type="synonym">Muraena anguilla</name>
    <dbReference type="NCBI Taxonomy" id="7936"/>
    <lineage>
        <taxon>Eukaryota</taxon>
        <taxon>Metazoa</taxon>
        <taxon>Chordata</taxon>
        <taxon>Craniata</taxon>
        <taxon>Vertebrata</taxon>
        <taxon>Euteleostomi</taxon>
        <taxon>Actinopterygii</taxon>
        <taxon>Neopterygii</taxon>
        <taxon>Teleostei</taxon>
        <taxon>Anguilliformes</taxon>
        <taxon>Anguillidae</taxon>
        <taxon>Anguilla</taxon>
    </lineage>
</organism>
<dbReference type="AlphaFoldDB" id="A0A0E9VVM8"/>
<sequence>MLMGPEISRISTIMASDNGDKNTFKYKLNQHLFWKFKKARCQKICS</sequence>
<proteinExistence type="predicted"/>
<dbReference type="EMBL" id="GBXM01026431">
    <property type="protein sequence ID" value="JAH82146.1"/>
    <property type="molecule type" value="Transcribed_RNA"/>
</dbReference>
<protein>
    <submittedName>
        <fullName evidence="1">Uncharacterized protein</fullName>
    </submittedName>
</protein>
<reference evidence="1" key="1">
    <citation type="submission" date="2014-11" db="EMBL/GenBank/DDBJ databases">
        <authorList>
            <person name="Amaro Gonzalez C."/>
        </authorList>
    </citation>
    <scope>NUCLEOTIDE SEQUENCE</scope>
</reference>
<name>A0A0E9VVM8_ANGAN</name>
<reference evidence="1" key="2">
    <citation type="journal article" date="2015" name="Fish Shellfish Immunol.">
        <title>Early steps in the European eel (Anguilla anguilla)-Vibrio vulnificus interaction in the gills: Role of the RtxA13 toxin.</title>
        <authorList>
            <person name="Callol A."/>
            <person name="Pajuelo D."/>
            <person name="Ebbesson L."/>
            <person name="Teles M."/>
            <person name="MacKenzie S."/>
            <person name="Amaro C."/>
        </authorList>
    </citation>
    <scope>NUCLEOTIDE SEQUENCE</scope>
</reference>